<dbReference type="PANTHER" id="PTHR34384:SF5">
    <property type="entry name" value="L-2,3-DIAMINOPROPANOATE--CITRATE LIGASE"/>
    <property type="match status" value="1"/>
</dbReference>
<dbReference type="InterPro" id="IPR022770">
    <property type="entry name" value="IucA/IucC-like_C"/>
</dbReference>
<sequence length="665" mass="75232">MFKMGIKRKSRAAQQADEHTCKLLLNCYIRELGPERKEHIQLKPDTHIYSIFFPCSGVRVTGKLSYYSAMGEHEYSSISYNGGTVHYRDLARWISAEIAGEGKEGNCSGEGTGQEEQIKYTREKVTDRFDDFAQKVENSASNLTLYMEQASDHGIHNYITSEQSLLYGHPFHPFPKNSRGFTAEDVRKYSPELQVSFQLCYIAVRQDVYAEEWVKHAEKINLQSLLASYDLPVSKEKMSMYGLLPVHPWQYEHITRLDEVQSYIREEKLLLLGSAGPRVYPTSSVRTVYVPDWSCNIKLSLNMQITNMIRTNNAEQMRRTLDASRYVWQQGCFAAEPQTHIAYETGVATCMFEEEELTSLFTIAYRPIEFDPADTYVLSSLVESPLPGAPSRLITMLGHYAGHGHESKGDKANSKYTEGTHMLSAGSKQSTNDHIWHGQAGYQPATATNPRINIGLVEHWLARYLDCSLLPLVRAAGEKGIHFEAHLQNTLVTLERGMPVAFIVRDLEGVSVDREFVSERLQDEQMQDQAIAANKATTKAATKAEVTSKPIEITGLLYYSREQAWARTSYYFIVNHLGALLHVLARDMGVPEEHFWMQVRHALEAELARTGNIYVQHLLTAEAFLAKQNLVSCLTGISQTPAYVPVRNVMKRLGSEACDSHGYRN</sequence>
<evidence type="ECO:0000313" key="5">
    <source>
        <dbReference type="EMBL" id="PYE47236.1"/>
    </source>
</evidence>
<evidence type="ECO:0000313" key="6">
    <source>
        <dbReference type="Proteomes" id="UP000247790"/>
    </source>
</evidence>
<dbReference type="Proteomes" id="UP000247790">
    <property type="component" value="Unassembled WGS sequence"/>
</dbReference>
<organism evidence="5 6">
    <name type="scientific">Paenibacillus barcinonensis</name>
    <dbReference type="NCBI Taxonomy" id="198119"/>
    <lineage>
        <taxon>Bacteria</taxon>
        <taxon>Bacillati</taxon>
        <taxon>Bacillota</taxon>
        <taxon>Bacilli</taxon>
        <taxon>Bacillales</taxon>
        <taxon>Paenibacillaceae</taxon>
        <taxon>Paenibacillus</taxon>
    </lineage>
</organism>
<name>A0A2V4VEU7_PAEBA</name>
<dbReference type="GO" id="GO:0019290">
    <property type="term" value="P:siderophore biosynthetic process"/>
    <property type="evidence" value="ECO:0007669"/>
    <property type="project" value="InterPro"/>
</dbReference>
<dbReference type="Gene3D" id="1.10.510.40">
    <property type="match status" value="1"/>
</dbReference>
<proteinExistence type="inferred from homology"/>
<feature type="domain" description="Aerobactin siderophore biosynthesis IucA/IucC N-terminal" evidence="3">
    <location>
        <begin position="158"/>
        <end position="327"/>
    </location>
</feature>
<dbReference type="GO" id="GO:0016881">
    <property type="term" value="F:acid-amino acid ligase activity"/>
    <property type="evidence" value="ECO:0007669"/>
    <property type="project" value="UniProtKB-ARBA"/>
</dbReference>
<dbReference type="Gene3D" id="6.10.250.3370">
    <property type="match status" value="1"/>
</dbReference>
<evidence type="ECO:0000256" key="2">
    <source>
        <dbReference type="ARBA" id="ARBA00007832"/>
    </source>
</evidence>
<dbReference type="Pfam" id="PF06276">
    <property type="entry name" value="FhuF"/>
    <property type="match status" value="1"/>
</dbReference>
<comment type="similarity">
    <text evidence="2">Belongs to the IucA/IucC family.</text>
</comment>
<gene>
    <name evidence="5" type="ORF">DFQ00_11585</name>
</gene>
<feature type="domain" description="Aerobactin siderophore biosynthesis IucA/IucC-like C-terminal" evidence="4">
    <location>
        <begin position="459"/>
        <end position="632"/>
    </location>
</feature>
<protein>
    <submittedName>
        <fullName evidence="5">Siderophore synthetase component</fullName>
    </submittedName>
</protein>
<evidence type="ECO:0000259" key="3">
    <source>
        <dbReference type="Pfam" id="PF04183"/>
    </source>
</evidence>
<dbReference type="InterPro" id="IPR007310">
    <property type="entry name" value="Aerobactin_biosyn_IucA/IucC_N"/>
</dbReference>
<comment type="pathway">
    <text evidence="1">Siderophore biosynthesis.</text>
</comment>
<dbReference type="InterPro" id="IPR037455">
    <property type="entry name" value="LucA/IucC-like"/>
</dbReference>
<accession>A0A2V4VEU7</accession>
<dbReference type="PANTHER" id="PTHR34384">
    <property type="entry name" value="L-2,3-DIAMINOPROPANOATE--CITRATE LIGASE"/>
    <property type="match status" value="1"/>
</dbReference>
<comment type="caution">
    <text evidence="5">The sequence shown here is derived from an EMBL/GenBank/DDBJ whole genome shotgun (WGS) entry which is preliminary data.</text>
</comment>
<reference evidence="5 6" key="1">
    <citation type="submission" date="2018-06" db="EMBL/GenBank/DDBJ databases">
        <title>Genomic Encyclopedia of Type Strains, Phase III (KMG-III): the genomes of soil and plant-associated and newly described type strains.</title>
        <authorList>
            <person name="Whitman W."/>
        </authorList>
    </citation>
    <scope>NUCLEOTIDE SEQUENCE [LARGE SCALE GENOMIC DNA]</scope>
    <source>
        <strain evidence="5 6">CECT 7022</strain>
    </source>
</reference>
<evidence type="ECO:0000259" key="4">
    <source>
        <dbReference type="Pfam" id="PF06276"/>
    </source>
</evidence>
<dbReference type="AlphaFoldDB" id="A0A2V4VEU7"/>
<evidence type="ECO:0000256" key="1">
    <source>
        <dbReference type="ARBA" id="ARBA00004924"/>
    </source>
</evidence>
<dbReference type="Pfam" id="PF04183">
    <property type="entry name" value="IucA_IucC"/>
    <property type="match status" value="1"/>
</dbReference>
<dbReference type="EMBL" id="QJSW01000015">
    <property type="protein sequence ID" value="PYE47236.1"/>
    <property type="molecule type" value="Genomic_DNA"/>
</dbReference>